<dbReference type="RefSeq" id="WP_211367887.1">
    <property type="nucleotide sequence ID" value="NZ_CP041743.1"/>
</dbReference>
<dbReference type="SUPFAM" id="SSF89796">
    <property type="entry name" value="CoA-transferase family III (CaiB/BaiF)"/>
    <property type="match status" value="2"/>
</dbReference>
<dbReference type="Gene3D" id="3.40.50.10540">
    <property type="entry name" value="Crotonobetainyl-coa:carnitine coa-transferase, domain 1"/>
    <property type="match status" value="2"/>
</dbReference>
<keyword evidence="2" id="KW-1185">Reference proteome</keyword>
<accession>A0A1I3L5C5</accession>
<protein>
    <submittedName>
        <fullName evidence="1">CoA-transferase family III</fullName>
    </submittedName>
</protein>
<evidence type="ECO:0000313" key="2">
    <source>
        <dbReference type="Proteomes" id="UP000199548"/>
    </source>
</evidence>
<dbReference type="InterPro" id="IPR052985">
    <property type="entry name" value="CoA-trans_III_biosynth/detox"/>
</dbReference>
<dbReference type="InterPro" id="IPR044855">
    <property type="entry name" value="CoA-Trfase_III_dom3_sf"/>
</dbReference>
<reference evidence="1 2" key="1">
    <citation type="submission" date="2016-10" db="EMBL/GenBank/DDBJ databases">
        <authorList>
            <person name="de Groot N.N."/>
        </authorList>
    </citation>
    <scope>NUCLEOTIDE SEQUENCE [LARGE SCALE GENOMIC DNA]</scope>
    <source>
        <strain evidence="1 2">LMG 23650</strain>
    </source>
</reference>
<dbReference type="Gene3D" id="3.30.1540.10">
    <property type="entry name" value="formyl-coa transferase, domain 3"/>
    <property type="match status" value="1"/>
</dbReference>
<proteinExistence type="predicted"/>
<evidence type="ECO:0000313" key="1">
    <source>
        <dbReference type="EMBL" id="SFI79900.1"/>
    </source>
</evidence>
<dbReference type="InterPro" id="IPR023606">
    <property type="entry name" value="CoA-Trfase_III_dom_1_sf"/>
</dbReference>
<dbReference type="Pfam" id="PF02515">
    <property type="entry name" value="CoA_transf_3"/>
    <property type="match status" value="2"/>
</dbReference>
<dbReference type="AlphaFoldDB" id="A0A1I3L5C5"/>
<dbReference type="PANTHER" id="PTHR48229">
    <property type="entry name" value="CAIB/BAIF FAMILY ENZYME (AFU_ORTHOLOGUE AFUA_1G05360)-RELATED"/>
    <property type="match status" value="1"/>
</dbReference>
<keyword evidence="1" id="KW-0808">Transferase</keyword>
<name>A0A1I3L5C5_9BURK</name>
<dbReference type="PANTHER" id="PTHR48229:SF1">
    <property type="entry name" value="ALPHA METHYLACYL-COA RACEMASE-RELATED"/>
    <property type="match status" value="1"/>
</dbReference>
<dbReference type="EMBL" id="FOQU01000004">
    <property type="protein sequence ID" value="SFI79900.1"/>
    <property type="molecule type" value="Genomic_DNA"/>
</dbReference>
<sequence>MTMTEKPEAFRELMAIRAGKDISQNEVAITGADPMFASPFRIGETLASALAARAVAANDLWELRTGRRQSIGVDIMAAAATSLGGEDMTLVRGTDGEYRPAPIADSLEQMVALTQPWQTADGRWFLPHFNLPHLERRVLDVLQCEKTPESVAAAVRRWRADDLEEAIAAANACGGIVRTPEEWLEHPHGAYLASRPVVEITRVADSEPLPLPAGGTQPASGIRVLDLTRILAGPTTGIGLAEHGADVLMVTAPQLPQVPPFVRDTSHGKRSCFLDINVPTDAARLRELVGDTDVFIDGYRPHRLASHGLGIDDLVKLRPGLVHVSVNCYGSGGPFADRAGWDQVAQAVTGVCDIQGTATKAGRPKLTPVYLCDFLTGFLAAFGTMLALARRAREGGSYHVQVSLCQSAMLLQRQGLIDRFENAPGRLSPEAFNQYAVDDYGTPFGDLRSLGPVIRMSETPPRWDKTIPVLGGNRAEWLPRESSGTHAG</sequence>
<dbReference type="InterPro" id="IPR003673">
    <property type="entry name" value="CoA-Trfase_fam_III"/>
</dbReference>
<gene>
    <name evidence="1" type="ORF">SAMN05192543_104255</name>
</gene>
<dbReference type="GO" id="GO:0016740">
    <property type="term" value="F:transferase activity"/>
    <property type="evidence" value="ECO:0007669"/>
    <property type="project" value="UniProtKB-KW"/>
</dbReference>
<organism evidence="1 2">
    <name type="scientific">Paraburkholderia megapolitana</name>
    <dbReference type="NCBI Taxonomy" id="420953"/>
    <lineage>
        <taxon>Bacteria</taxon>
        <taxon>Pseudomonadati</taxon>
        <taxon>Pseudomonadota</taxon>
        <taxon>Betaproteobacteria</taxon>
        <taxon>Burkholderiales</taxon>
        <taxon>Burkholderiaceae</taxon>
        <taxon>Paraburkholderia</taxon>
    </lineage>
</organism>
<dbReference type="Proteomes" id="UP000199548">
    <property type="component" value="Unassembled WGS sequence"/>
</dbReference>